<reference evidence="2 3" key="1">
    <citation type="submission" date="2022-04" db="EMBL/GenBank/DDBJ databases">
        <title>Hymenobacter sp. isolated from the air.</title>
        <authorList>
            <person name="Won M."/>
            <person name="Lee C.-M."/>
            <person name="Woen H.-Y."/>
            <person name="Kwon S.-W."/>
        </authorList>
    </citation>
    <scope>NUCLEOTIDE SEQUENCE [LARGE SCALE GENOMIC DNA]</scope>
    <source>
        <strain evidence="3">5413 J-13</strain>
    </source>
</reference>
<keyword evidence="1" id="KW-1133">Transmembrane helix</keyword>
<gene>
    <name evidence="2" type="ORF">MUN82_16610</name>
</gene>
<proteinExistence type="predicted"/>
<keyword evidence="3" id="KW-1185">Reference proteome</keyword>
<evidence type="ECO:0000256" key="1">
    <source>
        <dbReference type="SAM" id="Phobius"/>
    </source>
</evidence>
<feature type="transmembrane region" description="Helical" evidence="1">
    <location>
        <begin position="53"/>
        <end position="72"/>
    </location>
</feature>
<keyword evidence="1" id="KW-0812">Transmembrane</keyword>
<name>A0A8T9SS32_9BACT</name>
<evidence type="ECO:0000313" key="2">
    <source>
        <dbReference type="EMBL" id="UOR04557.1"/>
    </source>
</evidence>
<dbReference type="KEGG" id="haei:MUN82_16610"/>
<evidence type="ECO:0000313" key="3">
    <source>
        <dbReference type="Proteomes" id="UP000829925"/>
    </source>
</evidence>
<dbReference type="AlphaFoldDB" id="A0A8T9SS32"/>
<organism evidence="2 3">
    <name type="scientific">Hymenobacter aerilatus</name>
    <dbReference type="NCBI Taxonomy" id="2932251"/>
    <lineage>
        <taxon>Bacteria</taxon>
        <taxon>Pseudomonadati</taxon>
        <taxon>Bacteroidota</taxon>
        <taxon>Cytophagia</taxon>
        <taxon>Cytophagales</taxon>
        <taxon>Hymenobacteraceae</taxon>
        <taxon>Hymenobacter</taxon>
    </lineage>
</organism>
<sequence length="78" mass="8626">MANDIQSLDKITPEDIARTFESAYHVFQGDHDHMEDLFKNGASLLQKSAQKFTSTQLVLGIAALAGVAIFFINRADKN</sequence>
<accession>A0A8T9SS32</accession>
<keyword evidence="1" id="KW-0472">Membrane</keyword>
<dbReference type="EMBL" id="CP095053">
    <property type="protein sequence ID" value="UOR04557.1"/>
    <property type="molecule type" value="Genomic_DNA"/>
</dbReference>
<dbReference type="Proteomes" id="UP000829925">
    <property type="component" value="Chromosome"/>
</dbReference>
<dbReference type="RefSeq" id="WP_187318694.1">
    <property type="nucleotide sequence ID" value="NZ_CP095053.1"/>
</dbReference>
<protein>
    <submittedName>
        <fullName evidence="2">Uncharacterized protein</fullName>
    </submittedName>
</protein>